<dbReference type="EC" id="1.8.4.11" evidence="4"/>
<feature type="domain" description="Peptide methionine sulphoxide reductase MsrA" evidence="5">
    <location>
        <begin position="6"/>
        <end position="158"/>
    </location>
</feature>
<dbReference type="EMBL" id="DRLF01000028">
    <property type="protein sequence ID" value="HEC05367.1"/>
    <property type="molecule type" value="Genomic_DNA"/>
</dbReference>
<feature type="active site" evidence="4">
    <location>
        <position position="12"/>
    </location>
</feature>
<comment type="catalytic activity">
    <reaction evidence="2 4">
        <text>L-methionyl-[protein] + [thioredoxin]-disulfide + H2O = L-methionyl-(S)-S-oxide-[protein] + [thioredoxin]-dithiol</text>
        <dbReference type="Rhea" id="RHEA:14217"/>
        <dbReference type="Rhea" id="RHEA-COMP:10698"/>
        <dbReference type="Rhea" id="RHEA-COMP:10700"/>
        <dbReference type="Rhea" id="RHEA-COMP:12313"/>
        <dbReference type="Rhea" id="RHEA-COMP:12315"/>
        <dbReference type="ChEBI" id="CHEBI:15377"/>
        <dbReference type="ChEBI" id="CHEBI:16044"/>
        <dbReference type="ChEBI" id="CHEBI:29950"/>
        <dbReference type="ChEBI" id="CHEBI:44120"/>
        <dbReference type="ChEBI" id="CHEBI:50058"/>
        <dbReference type="EC" id="1.8.4.11"/>
    </reaction>
</comment>
<protein>
    <recommendedName>
        <fullName evidence="4">Peptide methionine sulfoxide reductase MsrA</fullName>
        <shortName evidence="4">Protein-methionine-S-oxide reductase</shortName>
        <ecNumber evidence="4">1.8.4.11</ecNumber>
    </recommendedName>
    <alternativeName>
        <fullName evidence="4">Peptide-methionine (S)-S-oxide reductase</fullName>
        <shortName evidence="4">Peptide Met(O) reductase</shortName>
    </alternativeName>
</protein>
<dbReference type="Gene3D" id="3.30.1060.10">
    <property type="entry name" value="Peptide methionine sulphoxide reductase MsrA"/>
    <property type="match status" value="1"/>
</dbReference>
<evidence type="ECO:0000313" key="6">
    <source>
        <dbReference type="EMBL" id="HEC05367.1"/>
    </source>
</evidence>
<dbReference type="InterPro" id="IPR002569">
    <property type="entry name" value="Met_Sox_Rdtase_MsrA_dom"/>
</dbReference>
<sequence>MAIESITVGGGCFWCIEAAYQDLKGVISAISGYAGGKTENPGYREVCTGSTGHAEVVQITFDNDVVDVRTLLAIFFTLHDPTTLNRQGADVGSQYRSVIFYHNEAQRNIAEDLIAQMEQENIWPDPLVTEVLPLPAFYPAEDYHQNYYRQNPGQGYCQAVISPKLKKFRDRHRALLKS</sequence>
<dbReference type="PANTHER" id="PTHR43774">
    <property type="entry name" value="PEPTIDE METHIONINE SULFOXIDE REDUCTASE"/>
    <property type="match status" value="1"/>
</dbReference>
<dbReference type="SUPFAM" id="SSF55068">
    <property type="entry name" value="Peptide methionine sulfoxide reductase"/>
    <property type="match status" value="1"/>
</dbReference>
<gene>
    <name evidence="4 6" type="primary">msrA</name>
    <name evidence="6" type="ORF">ENJ12_00815</name>
</gene>
<dbReference type="Proteomes" id="UP000886339">
    <property type="component" value="Unassembled WGS sequence"/>
</dbReference>
<dbReference type="HAMAP" id="MF_01401">
    <property type="entry name" value="MsrA"/>
    <property type="match status" value="1"/>
</dbReference>
<evidence type="ECO:0000256" key="2">
    <source>
        <dbReference type="ARBA" id="ARBA00047806"/>
    </source>
</evidence>
<dbReference type="NCBIfam" id="TIGR00401">
    <property type="entry name" value="msrA"/>
    <property type="match status" value="1"/>
</dbReference>
<accession>A0A831RUG2</accession>
<evidence type="ECO:0000259" key="5">
    <source>
        <dbReference type="Pfam" id="PF01625"/>
    </source>
</evidence>
<comment type="caution">
    <text evidence="6">The sequence shown here is derived from an EMBL/GenBank/DDBJ whole genome shotgun (WGS) entry which is preliminary data.</text>
</comment>
<dbReference type="GO" id="GO:0008113">
    <property type="term" value="F:peptide-methionine (S)-S-oxide reductase activity"/>
    <property type="evidence" value="ECO:0007669"/>
    <property type="project" value="UniProtKB-UniRule"/>
</dbReference>
<comment type="similarity">
    <text evidence="4">Belongs to the MsrA Met sulfoxide reductase family.</text>
</comment>
<dbReference type="AlphaFoldDB" id="A0A831RUG2"/>
<organism evidence="6">
    <name type="scientific">Thiolapillus brandeum</name>
    <dbReference type="NCBI Taxonomy" id="1076588"/>
    <lineage>
        <taxon>Bacteria</taxon>
        <taxon>Pseudomonadati</taxon>
        <taxon>Pseudomonadota</taxon>
        <taxon>Gammaproteobacteria</taxon>
        <taxon>Chromatiales</taxon>
        <taxon>Sedimenticolaceae</taxon>
        <taxon>Thiolapillus</taxon>
    </lineage>
</organism>
<proteinExistence type="inferred from homology"/>
<dbReference type="InterPro" id="IPR036509">
    <property type="entry name" value="Met_Sox_Rdtase_MsrA_sf"/>
</dbReference>
<evidence type="ECO:0000256" key="4">
    <source>
        <dbReference type="HAMAP-Rule" id="MF_01401"/>
    </source>
</evidence>
<reference evidence="6" key="1">
    <citation type="journal article" date="2020" name="mSystems">
        <title>Genome- and Community-Level Interaction Insights into Carbon Utilization and Element Cycling Functions of Hydrothermarchaeota in Hydrothermal Sediment.</title>
        <authorList>
            <person name="Zhou Z."/>
            <person name="Liu Y."/>
            <person name="Xu W."/>
            <person name="Pan J."/>
            <person name="Luo Z.H."/>
            <person name="Li M."/>
        </authorList>
    </citation>
    <scope>NUCLEOTIDE SEQUENCE [LARGE SCALE GENOMIC DNA]</scope>
    <source>
        <strain evidence="6">HyVt-458</strain>
    </source>
</reference>
<comment type="catalytic activity">
    <reaction evidence="3 4">
        <text>[thioredoxin]-disulfide + L-methionine + H2O = L-methionine (S)-S-oxide + [thioredoxin]-dithiol</text>
        <dbReference type="Rhea" id="RHEA:19993"/>
        <dbReference type="Rhea" id="RHEA-COMP:10698"/>
        <dbReference type="Rhea" id="RHEA-COMP:10700"/>
        <dbReference type="ChEBI" id="CHEBI:15377"/>
        <dbReference type="ChEBI" id="CHEBI:29950"/>
        <dbReference type="ChEBI" id="CHEBI:50058"/>
        <dbReference type="ChEBI" id="CHEBI:57844"/>
        <dbReference type="ChEBI" id="CHEBI:58772"/>
        <dbReference type="EC" id="1.8.4.11"/>
    </reaction>
</comment>
<keyword evidence="1 4" id="KW-0560">Oxidoreductase</keyword>
<dbReference type="PANTHER" id="PTHR43774:SF1">
    <property type="entry name" value="PEPTIDE METHIONINE SULFOXIDE REDUCTASE MSRA 2"/>
    <property type="match status" value="1"/>
</dbReference>
<name>A0A831RUG2_9GAMM</name>
<dbReference type="Pfam" id="PF01625">
    <property type="entry name" value="PMSR"/>
    <property type="match status" value="1"/>
</dbReference>
<evidence type="ECO:0000256" key="1">
    <source>
        <dbReference type="ARBA" id="ARBA00023002"/>
    </source>
</evidence>
<evidence type="ECO:0000256" key="3">
    <source>
        <dbReference type="ARBA" id="ARBA00048782"/>
    </source>
</evidence>
<comment type="function">
    <text evidence="4">Has an important function as a repair enzyme for proteins that have been inactivated by oxidation. Catalyzes the reversible oxidation-reduction of methionine sulfoxide in proteins to methionine.</text>
</comment>